<dbReference type="Proteomes" id="UP000054342">
    <property type="component" value="Unassembled WGS sequence"/>
</dbReference>
<reference evidence="12 13" key="1">
    <citation type="submission" date="2015-01" db="EMBL/GenBank/DDBJ databases">
        <title>The Genome Sequence of Exophiala xenobiotica CBS118157.</title>
        <authorList>
            <consortium name="The Broad Institute Genomics Platform"/>
            <person name="Cuomo C."/>
            <person name="de Hoog S."/>
            <person name="Gorbushina A."/>
            <person name="Stielow B."/>
            <person name="Teixiera M."/>
            <person name="Abouelleil A."/>
            <person name="Chapman S.B."/>
            <person name="Priest M."/>
            <person name="Young S.K."/>
            <person name="Wortman J."/>
            <person name="Nusbaum C."/>
            <person name="Birren B."/>
        </authorList>
    </citation>
    <scope>NUCLEOTIDE SEQUENCE [LARGE SCALE GENOMIC DNA]</scope>
    <source>
        <strain evidence="12 13">CBS 118157</strain>
    </source>
</reference>
<comment type="subcellular location">
    <subcellularLocation>
        <location evidence="1">Membrane</location>
        <topology evidence="1">Multi-pass membrane protein</topology>
    </subcellularLocation>
</comment>
<evidence type="ECO:0000256" key="7">
    <source>
        <dbReference type="ARBA" id="ARBA00022989"/>
    </source>
</evidence>
<evidence type="ECO:0000256" key="4">
    <source>
        <dbReference type="ARBA" id="ARBA00022692"/>
    </source>
</evidence>
<evidence type="ECO:0000256" key="6">
    <source>
        <dbReference type="ARBA" id="ARBA00022792"/>
    </source>
</evidence>
<evidence type="ECO:0008006" key="14">
    <source>
        <dbReference type="Google" id="ProtNLM"/>
    </source>
</evidence>
<feature type="repeat" description="Solcar" evidence="9">
    <location>
        <begin position="37"/>
        <end position="122"/>
    </location>
</feature>
<dbReference type="GeneID" id="25324943"/>
<dbReference type="InterPro" id="IPR018108">
    <property type="entry name" value="MCP_transmembrane"/>
</dbReference>
<dbReference type="FunFam" id="1.50.40.10:FF:000107">
    <property type="entry name" value="Mitochondrial dicarboxylate carrier"/>
    <property type="match status" value="1"/>
</dbReference>
<dbReference type="RefSeq" id="XP_013319108.1">
    <property type="nucleotide sequence ID" value="XM_013463654.1"/>
</dbReference>
<dbReference type="AlphaFoldDB" id="A0A0D2FEM6"/>
<gene>
    <name evidence="12" type="ORF">PV05_03035</name>
</gene>
<keyword evidence="13" id="KW-1185">Reference proteome</keyword>
<evidence type="ECO:0000256" key="9">
    <source>
        <dbReference type="PROSITE-ProRule" id="PRU00282"/>
    </source>
</evidence>
<dbReference type="GO" id="GO:0016020">
    <property type="term" value="C:membrane"/>
    <property type="evidence" value="ECO:0007669"/>
    <property type="project" value="UniProtKB-SubCell"/>
</dbReference>
<evidence type="ECO:0000313" key="12">
    <source>
        <dbReference type="EMBL" id="KIW58524.1"/>
    </source>
</evidence>
<keyword evidence="6" id="KW-0999">Mitochondrion inner membrane</keyword>
<evidence type="ECO:0000256" key="2">
    <source>
        <dbReference type="ARBA" id="ARBA00006375"/>
    </source>
</evidence>
<dbReference type="EMBL" id="KN847318">
    <property type="protein sequence ID" value="KIW58524.1"/>
    <property type="molecule type" value="Genomic_DNA"/>
</dbReference>
<dbReference type="PROSITE" id="PS50920">
    <property type="entry name" value="SOLCAR"/>
    <property type="match status" value="3"/>
</dbReference>
<feature type="repeat" description="Solcar" evidence="9">
    <location>
        <begin position="236"/>
        <end position="319"/>
    </location>
</feature>
<feature type="region of interest" description="Disordered" evidence="11">
    <location>
        <begin position="1"/>
        <end position="34"/>
    </location>
</feature>
<keyword evidence="3 10" id="KW-0813">Transport</keyword>
<keyword evidence="8 9" id="KW-0472">Membrane</keyword>
<evidence type="ECO:0000256" key="10">
    <source>
        <dbReference type="RuleBase" id="RU000488"/>
    </source>
</evidence>
<feature type="repeat" description="Solcar" evidence="9">
    <location>
        <begin position="136"/>
        <end position="227"/>
    </location>
</feature>
<keyword evidence="4 9" id="KW-0812">Transmembrane</keyword>
<feature type="compositionally biased region" description="Polar residues" evidence="11">
    <location>
        <begin position="1"/>
        <end position="10"/>
    </location>
</feature>
<comment type="similarity">
    <text evidence="2 10">Belongs to the mitochondrial carrier (TC 2.A.29) family.</text>
</comment>
<accession>A0A0D2FEM6</accession>
<evidence type="ECO:0000256" key="5">
    <source>
        <dbReference type="ARBA" id="ARBA00022737"/>
    </source>
</evidence>
<organism evidence="12 13">
    <name type="scientific">Exophiala xenobiotica</name>
    <dbReference type="NCBI Taxonomy" id="348802"/>
    <lineage>
        <taxon>Eukaryota</taxon>
        <taxon>Fungi</taxon>
        <taxon>Dikarya</taxon>
        <taxon>Ascomycota</taxon>
        <taxon>Pezizomycotina</taxon>
        <taxon>Eurotiomycetes</taxon>
        <taxon>Chaetothyriomycetidae</taxon>
        <taxon>Chaetothyriales</taxon>
        <taxon>Herpotrichiellaceae</taxon>
        <taxon>Exophiala</taxon>
    </lineage>
</organism>
<evidence type="ECO:0000313" key="13">
    <source>
        <dbReference type="Proteomes" id="UP000054342"/>
    </source>
</evidence>
<dbReference type="Gene3D" id="1.50.40.10">
    <property type="entry name" value="Mitochondrial carrier domain"/>
    <property type="match status" value="1"/>
</dbReference>
<dbReference type="InterPro" id="IPR050391">
    <property type="entry name" value="Mito_Metabolite_Transporter"/>
</dbReference>
<evidence type="ECO:0000256" key="8">
    <source>
        <dbReference type="ARBA" id="ARBA00023136"/>
    </source>
</evidence>
<sequence>MSNGAMSTSAPPAPITRHDVNETTPSPKPKKQQVKTATIRYPFWFGGSAASMAAVVTHPLDLVKVRLQTRPPSAPTNTLGTFTYILKHDGPVGLYAGLSGALLRQLTYSTVRFGVYEDLKTRFAPVPTADNPAPRPSLLNLVLMSSVAGFLGGIAGNPGDVLNVRMQSDGSKPPEARRNYKHALDGIVRMVREEGVVSLFRGVEANSTRALLMTACQLASYDVFKQMCLKNLGMADNFSTHFTASLAAGFVATTLCSPVDVIKTRVMSAGAKTSVLHLLGEASRKEGLLWIFRGWVPSFVRLGPQTICTMVFFEQHKKLYRRWKGIEEPAV</sequence>
<name>A0A0D2FEM6_9EURO</name>
<proteinExistence type="inferred from homology"/>
<dbReference type="InterPro" id="IPR023395">
    <property type="entry name" value="MCP_dom_sf"/>
</dbReference>
<protein>
    <recommendedName>
        <fullName evidence="14">Mitochondrial thiamine pyrophosphate carrier 1</fullName>
    </recommendedName>
</protein>
<evidence type="ECO:0000256" key="1">
    <source>
        <dbReference type="ARBA" id="ARBA00004141"/>
    </source>
</evidence>
<evidence type="ECO:0000256" key="3">
    <source>
        <dbReference type="ARBA" id="ARBA00022448"/>
    </source>
</evidence>
<dbReference type="SUPFAM" id="SSF103506">
    <property type="entry name" value="Mitochondrial carrier"/>
    <property type="match status" value="1"/>
</dbReference>
<evidence type="ECO:0000256" key="11">
    <source>
        <dbReference type="SAM" id="MobiDB-lite"/>
    </source>
</evidence>
<keyword evidence="6" id="KW-0496">Mitochondrion</keyword>
<keyword evidence="5" id="KW-0677">Repeat</keyword>
<dbReference type="OrthoDB" id="448427at2759"/>
<dbReference type="HOGENOM" id="CLU_015166_14_1_1"/>
<keyword evidence="7" id="KW-1133">Transmembrane helix</keyword>
<dbReference type="PANTHER" id="PTHR45618">
    <property type="entry name" value="MITOCHONDRIAL DICARBOXYLATE CARRIER-RELATED"/>
    <property type="match status" value="1"/>
</dbReference>
<dbReference type="Pfam" id="PF00153">
    <property type="entry name" value="Mito_carr"/>
    <property type="match status" value="3"/>
</dbReference>